<dbReference type="SUPFAM" id="SSF63829">
    <property type="entry name" value="Calcium-dependent phosphotriesterase"/>
    <property type="match status" value="1"/>
</dbReference>
<dbReference type="InterPro" id="IPR011042">
    <property type="entry name" value="6-blade_b-propeller_TolB-like"/>
</dbReference>
<dbReference type="PANTHER" id="PTHR10907">
    <property type="entry name" value="REGUCALCIN"/>
    <property type="match status" value="1"/>
</dbReference>
<accession>A0A2C7ABD3</accession>
<evidence type="ECO:0000256" key="1">
    <source>
        <dbReference type="ARBA" id="ARBA00008853"/>
    </source>
</evidence>
<name>A0A2C7ABD3_9PROT</name>
<protein>
    <submittedName>
        <fullName evidence="5">Gluconolactonase</fullName>
    </submittedName>
</protein>
<evidence type="ECO:0000256" key="3">
    <source>
        <dbReference type="PIRSR" id="PIRSR605511-2"/>
    </source>
</evidence>
<feature type="domain" description="SMP-30/Gluconolactonase/LRE-like region" evidence="4">
    <location>
        <begin position="22"/>
        <end position="279"/>
    </location>
</feature>
<comment type="cofactor">
    <cofactor evidence="3">
        <name>Zn(2+)</name>
        <dbReference type="ChEBI" id="CHEBI:29105"/>
    </cofactor>
    <text evidence="3">Binds 1 divalent metal cation per subunit.</text>
</comment>
<feature type="binding site" evidence="3">
    <location>
        <position position="138"/>
    </location>
    <ligand>
        <name>substrate</name>
    </ligand>
</feature>
<dbReference type="RefSeq" id="WP_099096559.1">
    <property type="nucleotide sequence ID" value="NZ_PDNU01000034.1"/>
</dbReference>
<dbReference type="GO" id="GO:0004341">
    <property type="term" value="F:gluconolactonase activity"/>
    <property type="evidence" value="ECO:0007669"/>
    <property type="project" value="TreeGrafter"/>
</dbReference>
<evidence type="ECO:0000313" key="5">
    <source>
        <dbReference type="EMBL" id="PHK93947.1"/>
    </source>
</evidence>
<dbReference type="OrthoDB" id="2633250at2"/>
<dbReference type="Gene3D" id="2.120.10.30">
    <property type="entry name" value="TolB, C-terminal domain"/>
    <property type="match status" value="1"/>
</dbReference>
<dbReference type="GO" id="GO:0019853">
    <property type="term" value="P:L-ascorbic acid biosynthetic process"/>
    <property type="evidence" value="ECO:0007669"/>
    <property type="project" value="TreeGrafter"/>
</dbReference>
<evidence type="ECO:0000313" key="6">
    <source>
        <dbReference type="Proteomes" id="UP000223527"/>
    </source>
</evidence>
<dbReference type="Proteomes" id="UP000223527">
    <property type="component" value="Unassembled WGS sequence"/>
</dbReference>
<sequence length="311" mass="33251">MTVETLEIGPEALLDGVRDSTGESPVWDATRGRWFWTDIPGRVIRRLDPESGAIRSWRLAEMAGCLALRPDRGSGPHPGLVCACESGIFDVALPEHDGAEAAAMTRLASVSHPRAGMRFNDGRCDRQGRFLASTMVSDTSLGDPSGRWHRFTGRGGLEEAGLGGLIVPNGSAFSPDGRVFYASGTDPRERMVWAFDYDTESGALANRRVFVDMRGMVGLPDGATVDAAGGYWSCALGEGCIKRFTPEGVLDRIVRVPMRKPTMCALGGADGQSMLVTSLGGADREDDPHGGRVALFRLPGVRGIAEPRFAG</sequence>
<comment type="caution">
    <text evidence="5">The sequence shown here is derived from an EMBL/GenBank/DDBJ whole genome shotgun (WGS) entry which is preliminary data.</text>
</comment>
<dbReference type="GO" id="GO:0005509">
    <property type="term" value="F:calcium ion binding"/>
    <property type="evidence" value="ECO:0007669"/>
    <property type="project" value="TreeGrafter"/>
</dbReference>
<feature type="binding site" evidence="3">
    <location>
        <position position="118"/>
    </location>
    <ligand>
        <name>substrate</name>
    </ligand>
</feature>
<proteinExistence type="inferred from homology"/>
<feature type="active site" description="Proton donor/acceptor" evidence="2">
    <location>
        <position position="221"/>
    </location>
</feature>
<dbReference type="InterPro" id="IPR013658">
    <property type="entry name" value="SGL"/>
</dbReference>
<organism evidence="5 6">
    <name type="scientific">Teichococcus rhizosphaerae</name>
    <dbReference type="NCBI Taxonomy" id="1335062"/>
    <lineage>
        <taxon>Bacteria</taxon>
        <taxon>Pseudomonadati</taxon>
        <taxon>Pseudomonadota</taxon>
        <taxon>Alphaproteobacteria</taxon>
        <taxon>Acetobacterales</taxon>
        <taxon>Roseomonadaceae</taxon>
        <taxon>Roseomonas</taxon>
    </lineage>
</organism>
<feature type="binding site" evidence="3">
    <location>
        <position position="169"/>
    </location>
    <ligand>
        <name>a divalent metal cation</name>
        <dbReference type="ChEBI" id="CHEBI:60240"/>
    </ligand>
</feature>
<dbReference type="AlphaFoldDB" id="A0A2C7ABD3"/>
<feature type="binding site" evidence="3">
    <location>
        <position position="120"/>
    </location>
    <ligand>
        <name>substrate</name>
    </ligand>
</feature>
<dbReference type="PRINTS" id="PR01790">
    <property type="entry name" value="SMP30FAMILY"/>
</dbReference>
<dbReference type="EMBL" id="PDNU01000034">
    <property type="protein sequence ID" value="PHK93947.1"/>
    <property type="molecule type" value="Genomic_DNA"/>
</dbReference>
<evidence type="ECO:0000259" key="4">
    <source>
        <dbReference type="Pfam" id="PF08450"/>
    </source>
</evidence>
<gene>
    <name evidence="5" type="ORF">CR162_16120</name>
</gene>
<keyword evidence="6" id="KW-1185">Reference proteome</keyword>
<keyword evidence="3" id="KW-0862">Zinc</keyword>
<reference evidence="5 6" key="1">
    <citation type="submission" date="2017-10" db="EMBL/GenBank/DDBJ databases">
        <authorList>
            <person name="Banno H."/>
            <person name="Chua N.-H."/>
        </authorList>
    </citation>
    <scope>NUCLEOTIDE SEQUENCE [LARGE SCALE GENOMIC DNA]</scope>
    <source>
        <strain evidence="5 6">YW11</strain>
    </source>
</reference>
<dbReference type="Pfam" id="PF08450">
    <property type="entry name" value="SGL"/>
    <property type="match status" value="1"/>
</dbReference>
<feature type="binding site" evidence="3">
    <location>
        <position position="23"/>
    </location>
    <ligand>
        <name>a divalent metal cation</name>
        <dbReference type="ChEBI" id="CHEBI:60240"/>
    </ligand>
</feature>
<dbReference type="InterPro" id="IPR005511">
    <property type="entry name" value="SMP-30"/>
</dbReference>
<evidence type="ECO:0000256" key="2">
    <source>
        <dbReference type="PIRSR" id="PIRSR605511-1"/>
    </source>
</evidence>
<dbReference type="PANTHER" id="PTHR10907:SF47">
    <property type="entry name" value="REGUCALCIN"/>
    <property type="match status" value="1"/>
</dbReference>
<keyword evidence="3" id="KW-0479">Metal-binding</keyword>
<feature type="binding site" evidence="3">
    <location>
        <position position="221"/>
    </location>
    <ligand>
        <name>a divalent metal cation</name>
        <dbReference type="ChEBI" id="CHEBI:60240"/>
    </ligand>
</feature>
<comment type="similarity">
    <text evidence="1">Belongs to the SMP-30/CGR1 family.</text>
</comment>